<dbReference type="RefSeq" id="WP_171216881.1">
    <property type="nucleotide sequence ID" value="NZ_JABEPP010000001.1"/>
</dbReference>
<evidence type="ECO:0000313" key="1">
    <source>
        <dbReference type="EMBL" id="NNM71419.1"/>
    </source>
</evidence>
<accession>A0A849I4V3</accession>
<sequence>MTAVNVIRTTDAVHVFTDGLMATPEGAAVGRMGKAFPIPQARAVYVGRGQVELTASVFFELNTLSSVEEIVAALPTLVPTVGDRLEALAERFAGKVHRSDHTVAGWSEQGQRFVTLMFSTHEIPGVCPAGQLAELQECVITPAVSVDRLGAMNAIEAGLAILRRQHVAEPAKVGGFAQLTTVYRDRIESRILERWPDRVGERIAG</sequence>
<organism evidence="1 2">
    <name type="scientific">Enterovirga aerilata</name>
    <dbReference type="NCBI Taxonomy" id="2730920"/>
    <lineage>
        <taxon>Bacteria</taxon>
        <taxon>Pseudomonadati</taxon>
        <taxon>Pseudomonadota</taxon>
        <taxon>Alphaproteobacteria</taxon>
        <taxon>Hyphomicrobiales</taxon>
        <taxon>Methylobacteriaceae</taxon>
        <taxon>Enterovirga</taxon>
    </lineage>
</organism>
<comment type="caution">
    <text evidence="1">The sequence shown here is derived from an EMBL/GenBank/DDBJ whole genome shotgun (WGS) entry which is preliminary data.</text>
</comment>
<evidence type="ECO:0000313" key="2">
    <source>
        <dbReference type="Proteomes" id="UP000564885"/>
    </source>
</evidence>
<proteinExistence type="predicted"/>
<dbReference type="Proteomes" id="UP000564885">
    <property type="component" value="Unassembled WGS sequence"/>
</dbReference>
<reference evidence="1 2" key="1">
    <citation type="submission" date="2020-04" db="EMBL/GenBank/DDBJ databases">
        <title>Enterovirga sp. isolate from soil.</title>
        <authorList>
            <person name="Chea S."/>
            <person name="Kim D.-U."/>
        </authorList>
    </citation>
    <scope>NUCLEOTIDE SEQUENCE [LARGE SCALE GENOMIC DNA]</scope>
    <source>
        <strain evidence="1 2">DB1703</strain>
    </source>
</reference>
<protein>
    <submittedName>
        <fullName evidence="1">Uncharacterized protein</fullName>
    </submittedName>
</protein>
<dbReference type="EMBL" id="JABEPP010000001">
    <property type="protein sequence ID" value="NNM71419.1"/>
    <property type="molecule type" value="Genomic_DNA"/>
</dbReference>
<name>A0A849I4V3_9HYPH</name>
<gene>
    <name evidence="1" type="ORF">HJG44_03285</name>
</gene>
<dbReference type="AlphaFoldDB" id="A0A849I4V3"/>
<keyword evidence="2" id="KW-1185">Reference proteome</keyword>